<protein>
    <recommendedName>
        <fullName evidence="14">SET domain-containing protein</fullName>
    </recommendedName>
</protein>
<dbReference type="Pfam" id="PF17907">
    <property type="entry name" value="AWS"/>
    <property type="match status" value="1"/>
</dbReference>
<dbReference type="InterPro" id="IPR001214">
    <property type="entry name" value="SET_dom"/>
</dbReference>
<evidence type="ECO:0000256" key="6">
    <source>
        <dbReference type="ARBA" id="ARBA00022691"/>
    </source>
</evidence>
<keyword evidence="13" id="KW-1185">Reference proteome</keyword>
<dbReference type="PROSITE" id="PS51215">
    <property type="entry name" value="AWS"/>
    <property type="match status" value="1"/>
</dbReference>
<evidence type="ECO:0000313" key="12">
    <source>
        <dbReference type="EMBL" id="ORZ03451.1"/>
    </source>
</evidence>
<evidence type="ECO:0000256" key="5">
    <source>
        <dbReference type="ARBA" id="ARBA00022679"/>
    </source>
</evidence>
<evidence type="ECO:0008006" key="14">
    <source>
        <dbReference type="Google" id="ProtNLM"/>
    </source>
</evidence>
<evidence type="ECO:0000259" key="9">
    <source>
        <dbReference type="PROSITE" id="PS50280"/>
    </source>
</evidence>
<dbReference type="InterPro" id="IPR050777">
    <property type="entry name" value="SET2_Histone-Lys_MeTrsfase"/>
</dbReference>
<comment type="caution">
    <text evidence="12">The sequence shown here is derived from an EMBL/GenBank/DDBJ whole genome shotgun (WGS) entry which is preliminary data.</text>
</comment>
<dbReference type="PROSITE" id="PS50280">
    <property type="entry name" value="SET"/>
    <property type="match status" value="1"/>
</dbReference>
<organism evidence="12 13">
    <name type="scientific">Syncephalastrum racemosum</name>
    <name type="common">Filamentous fungus</name>
    <dbReference type="NCBI Taxonomy" id="13706"/>
    <lineage>
        <taxon>Eukaryota</taxon>
        <taxon>Fungi</taxon>
        <taxon>Fungi incertae sedis</taxon>
        <taxon>Mucoromycota</taxon>
        <taxon>Mucoromycotina</taxon>
        <taxon>Mucoromycetes</taxon>
        <taxon>Mucorales</taxon>
        <taxon>Syncephalastraceae</taxon>
        <taxon>Syncephalastrum</taxon>
    </lineage>
</organism>
<dbReference type="Proteomes" id="UP000242180">
    <property type="component" value="Unassembled WGS sequence"/>
</dbReference>
<evidence type="ECO:0000259" key="10">
    <source>
        <dbReference type="PROSITE" id="PS50868"/>
    </source>
</evidence>
<dbReference type="InterPro" id="IPR046341">
    <property type="entry name" value="SET_dom_sf"/>
</dbReference>
<proteinExistence type="predicted"/>
<dbReference type="SMART" id="SM00317">
    <property type="entry name" value="SET"/>
    <property type="match status" value="1"/>
</dbReference>
<evidence type="ECO:0000256" key="8">
    <source>
        <dbReference type="SAM" id="MobiDB-lite"/>
    </source>
</evidence>
<dbReference type="Gene3D" id="2.170.270.10">
    <property type="entry name" value="SET domain"/>
    <property type="match status" value="1"/>
</dbReference>
<keyword evidence="6" id="KW-0949">S-adenosyl-L-methionine</keyword>
<dbReference type="PANTHER" id="PTHR22884">
    <property type="entry name" value="SET DOMAIN PROTEINS"/>
    <property type="match status" value="1"/>
</dbReference>
<feature type="compositionally biased region" description="Low complexity" evidence="8">
    <location>
        <begin position="74"/>
        <end position="92"/>
    </location>
</feature>
<keyword evidence="5" id="KW-0808">Transferase</keyword>
<evidence type="ECO:0000256" key="3">
    <source>
        <dbReference type="ARBA" id="ARBA00022454"/>
    </source>
</evidence>
<dbReference type="GO" id="GO:0005634">
    <property type="term" value="C:nucleus"/>
    <property type="evidence" value="ECO:0007669"/>
    <property type="project" value="UniProtKB-SubCell"/>
</dbReference>
<keyword evidence="4" id="KW-0489">Methyltransferase</keyword>
<dbReference type="SMART" id="SM00508">
    <property type="entry name" value="PostSET"/>
    <property type="match status" value="1"/>
</dbReference>
<reference evidence="12 13" key="1">
    <citation type="submission" date="2016-07" db="EMBL/GenBank/DDBJ databases">
        <title>Pervasive Adenine N6-methylation of Active Genes in Fungi.</title>
        <authorList>
            <consortium name="DOE Joint Genome Institute"/>
            <person name="Mondo S.J."/>
            <person name="Dannebaum R.O."/>
            <person name="Kuo R.C."/>
            <person name="Labutti K."/>
            <person name="Haridas S."/>
            <person name="Kuo A."/>
            <person name="Salamov A."/>
            <person name="Ahrendt S.R."/>
            <person name="Lipzen A."/>
            <person name="Sullivan W."/>
            <person name="Andreopoulos W.B."/>
            <person name="Clum A."/>
            <person name="Lindquist E."/>
            <person name="Daum C."/>
            <person name="Ramamoorthy G.K."/>
            <person name="Gryganskyi A."/>
            <person name="Culley D."/>
            <person name="Magnuson J.K."/>
            <person name="James T.Y."/>
            <person name="O'Malley M.A."/>
            <person name="Stajich J.E."/>
            <person name="Spatafora J.W."/>
            <person name="Visel A."/>
            <person name="Grigoriev I.V."/>
        </authorList>
    </citation>
    <scope>NUCLEOTIDE SEQUENCE [LARGE SCALE GENOMIC DNA]</scope>
    <source>
        <strain evidence="12 13">NRRL 2496</strain>
    </source>
</reference>
<feature type="region of interest" description="Disordered" evidence="8">
    <location>
        <begin position="112"/>
        <end position="210"/>
    </location>
</feature>
<feature type="compositionally biased region" description="Basic residues" evidence="8">
    <location>
        <begin position="134"/>
        <end position="149"/>
    </location>
</feature>
<evidence type="ECO:0000256" key="7">
    <source>
        <dbReference type="ARBA" id="ARBA00023242"/>
    </source>
</evidence>
<sequence>MTEASAMLNPLNACPAPALHDATNRLEAIRLEVGAKTGEKPQSAVNLDVVGAPLEESIQNQQSSPGEYCWMDNDTPLSTLPSSPSLSSTDPTIQDGAVPPQIEVVTTTPLSACSSSLAKLNPASRKRVNDTPPKPHKPQKTRYIPRRSPRKQDPTPSDALQSQKKRPCQPQRKPEQPVPLTPPKQKEISPPKRDIEPMSVPSSPDSHTQRLKGRKDFLVAGLYSSFFKQPSNKALPRASKRKQLRKPFVLPLPIHQGATLFDNQIEFQVPRDIMQDHLLGHIRPPLEQPRFTRIKSNIFVERRRLKESQPVVCQCIPPQTAGLVVEKDVSIGKMLFFECNPDACPCRDQCSNQRFRRGDRAAKTEVFPTQKRGWGLRTENDIEEGRLIIEYIGEIISTQECKKRMDALYIDQQNFYFLEYNKGEVIDAGQKGSDARFINHSCDPNCHIEKWIVNGEPRVGVFASKFIPAKSELFYDYNFSTFGDIHQQCNCGADKCRGFIGKRPAEARKSSRNV</sequence>
<dbReference type="EMBL" id="MCGN01000001">
    <property type="protein sequence ID" value="ORZ03451.1"/>
    <property type="molecule type" value="Genomic_DNA"/>
</dbReference>
<feature type="domain" description="AWS" evidence="11">
    <location>
        <begin position="308"/>
        <end position="359"/>
    </location>
</feature>
<name>A0A1X2HV95_SYNRA</name>
<feature type="domain" description="SET" evidence="9">
    <location>
        <begin position="362"/>
        <end position="478"/>
    </location>
</feature>
<feature type="region of interest" description="Disordered" evidence="8">
    <location>
        <begin position="58"/>
        <end position="96"/>
    </location>
</feature>
<dbReference type="GO" id="GO:0005694">
    <property type="term" value="C:chromosome"/>
    <property type="evidence" value="ECO:0007669"/>
    <property type="project" value="UniProtKB-SubCell"/>
</dbReference>
<dbReference type="InParanoid" id="A0A1X2HV95"/>
<gene>
    <name evidence="12" type="ORF">BCR43DRAFT_483390</name>
</gene>
<evidence type="ECO:0000313" key="13">
    <source>
        <dbReference type="Proteomes" id="UP000242180"/>
    </source>
</evidence>
<feature type="domain" description="Post-SET" evidence="10">
    <location>
        <begin position="485"/>
        <end position="501"/>
    </location>
</feature>
<dbReference type="PROSITE" id="PS50868">
    <property type="entry name" value="POST_SET"/>
    <property type="match status" value="1"/>
</dbReference>
<keyword evidence="3" id="KW-0158">Chromosome</keyword>
<feature type="compositionally biased region" description="Basic and acidic residues" evidence="8">
    <location>
        <begin position="184"/>
        <end position="196"/>
    </location>
</feature>
<evidence type="ECO:0000256" key="1">
    <source>
        <dbReference type="ARBA" id="ARBA00004123"/>
    </source>
</evidence>
<dbReference type="STRING" id="13706.A0A1X2HV95"/>
<dbReference type="GO" id="GO:0032259">
    <property type="term" value="P:methylation"/>
    <property type="evidence" value="ECO:0007669"/>
    <property type="project" value="UniProtKB-KW"/>
</dbReference>
<dbReference type="InterPro" id="IPR006560">
    <property type="entry name" value="AWS_dom"/>
</dbReference>
<evidence type="ECO:0000259" key="11">
    <source>
        <dbReference type="PROSITE" id="PS51215"/>
    </source>
</evidence>
<evidence type="ECO:0000256" key="2">
    <source>
        <dbReference type="ARBA" id="ARBA00004286"/>
    </source>
</evidence>
<dbReference type="Pfam" id="PF00856">
    <property type="entry name" value="SET"/>
    <property type="match status" value="1"/>
</dbReference>
<accession>A0A1X2HV95</accession>
<dbReference type="SUPFAM" id="SSF82199">
    <property type="entry name" value="SET domain"/>
    <property type="match status" value="1"/>
</dbReference>
<dbReference type="InterPro" id="IPR003616">
    <property type="entry name" value="Post-SET_dom"/>
</dbReference>
<keyword evidence="7" id="KW-0539">Nucleus</keyword>
<dbReference type="GO" id="GO:0042054">
    <property type="term" value="F:histone methyltransferase activity"/>
    <property type="evidence" value="ECO:0007669"/>
    <property type="project" value="InterPro"/>
</dbReference>
<comment type="subcellular location">
    <subcellularLocation>
        <location evidence="2">Chromosome</location>
    </subcellularLocation>
    <subcellularLocation>
        <location evidence="1">Nucleus</location>
    </subcellularLocation>
</comment>
<dbReference type="AlphaFoldDB" id="A0A1X2HV95"/>
<dbReference type="OrthoDB" id="422362at2759"/>
<evidence type="ECO:0000256" key="4">
    <source>
        <dbReference type="ARBA" id="ARBA00022603"/>
    </source>
</evidence>